<name>A0AAD9EG60_9PEZI</name>
<accession>A0AAD9EG60</accession>
<gene>
    <name evidence="2" type="ORF">CCHR01_07064</name>
</gene>
<evidence type="ECO:0000313" key="2">
    <source>
        <dbReference type="EMBL" id="KAK1850259.1"/>
    </source>
</evidence>
<dbReference type="InterPro" id="IPR002937">
    <property type="entry name" value="Amino_oxidase"/>
</dbReference>
<keyword evidence="3" id="KW-1185">Reference proteome</keyword>
<evidence type="ECO:0000259" key="1">
    <source>
        <dbReference type="Pfam" id="PF01593"/>
    </source>
</evidence>
<dbReference type="GO" id="GO:0016491">
    <property type="term" value="F:oxidoreductase activity"/>
    <property type="evidence" value="ECO:0007669"/>
    <property type="project" value="InterPro"/>
</dbReference>
<evidence type="ECO:0000313" key="3">
    <source>
        <dbReference type="Proteomes" id="UP001243330"/>
    </source>
</evidence>
<reference evidence="2" key="1">
    <citation type="submission" date="2023-01" db="EMBL/GenBank/DDBJ databases">
        <title>Colletotrichum chrysophilum M932 genome sequence.</title>
        <authorList>
            <person name="Baroncelli R."/>
        </authorList>
    </citation>
    <scope>NUCLEOTIDE SEQUENCE</scope>
    <source>
        <strain evidence="2">M932</strain>
    </source>
</reference>
<dbReference type="SUPFAM" id="SSF51905">
    <property type="entry name" value="FAD/NAD(P)-binding domain"/>
    <property type="match status" value="1"/>
</dbReference>
<sequence>MNVKQVWHNWLANSLSRGTWCNFPPGYSFKYLEDLRKSQGNVLFASGDWALGWRGFIDCAMEEGTRAAKAVMDDMRPEKPCLSAV</sequence>
<dbReference type="AlphaFoldDB" id="A0AAD9EG60"/>
<dbReference type="EMBL" id="JAQOWY010000123">
    <property type="protein sequence ID" value="KAK1850259.1"/>
    <property type="molecule type" value="Genomic_DNA"/>
</dbReference>
<comment type="caution">
    <text evidence="2">The sequence shown here is derived from an EMBL/GenBank/DDBJ whole genome shotgun (WGS) entry which is preliminary data.</text>
</comment>
<dbReference type="Proteomes" id="UP001243330">
    <property type="component" value="Unassembled WGS sequence"/>
</dbReference>
<dbReference type="Gene3D" id="3.50.50.60">
    <property type="entry name" value="FAD/NAD(P)-binding domain"/>
    <property type="match status" value="1"/>
</dbReference>
<organism evidence="2 3">
    <name type="scientific">Colletotrichum chrysophilum</name>
    <dbReference type="NCBI Taxonomy" id="1836956"/>
    <lineage>
        <taxon>Eukaryota</taxon>
        <taxon>Fungi</taxon>
        <taxon>Dikarya</taxon>
        <taxon>Ascomycota</taxon>
        <taxon>Pezizomycotina</taxon>
        <taxon>Sordariomycetes</taxon>
        <taxon>Hypocreomycetidae</taxon>
        <taxon>Glomerellales</taxon>
        <taxon>Glomerellaceae</taxon>
        <taxon>Colletotrichum</taxon>
        <taxon>Colletotrichum gloeosporioides species complex</taxon>
    </lineage>
</organism>
<proteinExistence type="predicted"/>
<protein>
    <submittedName>
        <fullName evidence="2">Monoamine oxidase N</fullName>
    </submittedName>
</protein>
<dbReference type="InterPro" id="IPR036188">
    <property type="entry name" value="FAD/NAD-bd_sf"/>
</dbReference>
<feature type="domain" description="Amine oxidase" evidence="1">
    <location>
        <begin position="8"/>
        <end position="72"/>
    </location>
</feature>
<dbReference type="Pfam" id="PF01593">
    <property type="entry name" value="Amino_oxidase"/>
    <property type="match status" value="1"/>
</dbReference>